<dbReference type="EMBL" id="JAHWXT010000006">
    <property type="protein sequence ID" value="MCF0265965.1"/>
    <property type="molecule type" value="Genomic_DNA"/>
</dbReference>
<evidence type="ECO:0000313" key="2">
    <source>
        <dbReference type="Proteomes" id="UP000887320"/>
    </source>
</evidence>
<dbReference type="Proteomes" id="UP000887320">
    <property type="component" value="Unassembled WGS sequence"/>
</dbReference>
<sequence>MDQAFQDFFRVLGEFVDNLSQQRSLNTKLVQSGWYPSSITVRHKKGHHETIDDFMVRCLTGRFYDQIKEDYIFAKYPERKEIFLEAFKLFEEKRYLACIPMMLSQVDGILIDKGLSGFFLGENFNGQPKNQKNLRYLELLKYEVSRDPENMLRVVNYYKDIFDFAADHPINKGTSKVQSPTGIGFLNRHGILHGRSEFLKYGTRNNFLKILSLILFITTTYEFLKLEDSGQ</sequence>
<proteinExistence type="predicted"/>
<organism evidence="1 2">
    <name type="scientific">Acinetobacter guillouiae</name>
    <name type="common">Acinetobacter genomosp. 11</name>
    <dbReference type="NCBI Taxonomy" id="106649"/>
    <lineage>
        <taxon>Bacteria</taxon>
        <taxon>Pseudomonadati</taxon>
        <taxon>Pseudomonadota</taxon>
        <taxon>Gammaproteobacteria</taxon>
        <taxon>Moraxellales</taxon>
        <taxon>Moraxellaceae</taxon>
        <taxon>Acinetobacter</taxon>
    </lineage>
</organism>
<name>A0A8X8GKB1_ACIGI</name>
<protein>
    <submittedName>
        <fullName evidence="1">Uncharacterized protein</fullName>
    </submittedName>
</protein>
<evidence type="ECO:0000313" key="1">
    <source>
        <dbReference type="EMBL" id="MCF0265965.1"/>
    </source>
</evidence>
<gene>
    <name evidence="1" type="ORF">KW868_16075</name>
</gene>
<reference evidence="1" key="1">
    <citation type="submission" date="2021-07" db="EMBL/GenBank/DDBJ databases">
        <authorList>
            <person name="Fernandez M."/>
            <person name="Pereira P."/>
            <person name="Torres Tejerizo G.A."/>
            <person name="Gonzalez P."/>
            <person name="Agostini E."/>
        </authorList>
    </citation>
    <scope>NUCLEOTIDE SEQUENCE</scope>
    <source>
        <strain evidence="1">SFC 500-1A</strain>
    </source>
</reference>
<accession>A0A8X8GKB1</accession>
<comment type="caution">
    <text evidence="1">The sequence shown here is derived from an EMBL/GenBank/DDBJ whole genome shotgun (WGS) entry which is preliminary data.</text>
</comment>
<dbReference type="RefSeq" id="WP_234623927.1">
    <property type="nucleotide sequence ID" value="NZ_JAHWXT010000006.1"/>
</dbReference>
<dbReference type="AlphaFoldDB" id="A0A8X8GKB1"/>